<evidence type="ECO:0000313" key="2">
    <source>
        <dbReference type="WBParaSite" id="ES5_v2.g20668.t1"/>
    </source>
</evidence>
<evidence type="ECO:0000313" key="1">
    <source>
        <dbReference type="Proteomes" id="UP000887579"/>
    </source>
</evidence>
<dbReference type="WBParaSite" id="ES5_v2.g20668.t1">
    <property type="protein sequence ID" value="ES5_v2.g20668.t1"/>
    <property type="gene ID" value="ES5_v2.g20668"/>
</dbReference>
<protein>
    <submittedName>
        <fullName evidence="2">Uncharacterized protein</fullName>
    </submittedName>
</protein>
<proteinExistence type="predicted"/>
<name>A0AC34FTJ4_9BILA</name>
<sequence length="126" mass="14901">MYAYVYAKMIKNDENQDCLELSPLAHKCDPIKFIPEDIACKIVKEPDFKLWEEMLHKNKKQRLTIFDASNRKNGYIYTYNKHNENYVCVKCSNKKKHVTAKLLPDENGQNYVELGKNEHVCEMQKL</sequence>
<reference evidence="2" key="1">
    <citation type="submission" date="2022-11" db="UniProtKB">
        <authorList>
            <consortium name="WormBaseParasite"/>
        </authorList>
    </citation>
    <scope>IDENTIFICATION</scope>
</reference>
<accession>A0AC34FTJ4</accession>
<organism evidence="1 2">
    <name type="scientific">Panagrolaimus sp. ES5</name>
    <dbReference type="NCBI Taxonomy" id="591445"/>
    <lineage>
        <taxon>Eukaryota</taxon>
        <taxon>Metazoa</taxon>
        <taxon>Ecdysozoa</taxon>
        <taxon>Nematoda</taxon>
        <taxon>Chromadorea</taxon>
        <taxon>Rhabditida</taxon>
        <taxon>Tylenchina</taxon>
        <taxon>Panagrolaimomorpha</taxon>
        <taxon>Panagrolaimoidea</taxon>
        <taxon>Panagrolaimidae</taxon>
        <taxon>Panagrolaimus</taxon>
    </lineage>
</organism>
<dbReference type="Proteomes" id="UP000887579">
    <property type="component" value="Unplaced"/>
</dbReference>